<reference evidence="1" key="1">
    <citation type="submission" date="2020-10" db="EMBL/GenBank/DDBJ databases">
        <authorList>
            <person name="Gilroy R."/>
        </authorList>
    </citation>
    <scope>NUCLEOTIDE SEQUENCE</scope>
    <source>
        <strain evidence="1">ChiSjej1B19-3389</strain>
    </source>
</reference>
<dbReference type="Proteomes" id="UP000886787">
    <property type="component" value="Unassembled WGS sequence"/>
</dbReference>
<reference evidence="1" key="2">
    <citation type="journal article" date="2021" name="PeerJ">
        <title>Extensive microbial diversity within the chicken gut microbiome revealed by metagenomics and culture.</title>
        <authorList>
            <person name="Gilroy R."/>
            <person name="Ravi A."/>
            <person name="Getino M."/>
            <person name="Pursley I."/>
            <person name="Horton D.L."/>
            <person name="Alikhan N.F."/>
            <person name="Baker D."/>
            <person name="Gharbi K."/>
            <person name="Hall N."/>
            <person name="Watson M."/>
            <person name="Adriaenssens E.M."/>
            <person name="Foster-Nyarko E."/>
            <person name="Jarju S."/>
            <person name="Secka A."/>
            <person name="Antonio M."/>
            <person name="Oren A."/>
            <person name="Chaudhuri R.R."/>
            <person name="La Ragione R."/>
            <person name="Hildebrand F."/>
            <person name="Pallen M.J."/>
        </authorList>
    </citation>
    <scope>NUCLEOTIDE SEQUENCE</scope>
    <source>
        <strain evidence="1">ChiSjej1B19-3389</strain>
    </source>
</reference>
<protein>
    <submittedName>
        <fullName evidence="1">Uncharacterized protein</fullName>
    </submittedName>
</protein>
<comment type="caution">
    <text evidence="1">The sequence shown here is derived from an EMBL/GenBank/DDBJ whole genome shotgun (WGS) entry which is preliminary data.</text>
</comment>
<dbReference type="AlphaFoldDB" id="A0A9D0ZHY0"/>
<evidence type="ECO:0000313" key="1">
    <source>
        <dbReference type="EMBL" id="HIQ80988.1"/>
    </source>
</evidence>
<accession>A0A9D0ZHY0</accession>
<evidence type="ECO:0000313" key="2">
    <source>
        <dbReference type="Proteomes" id="UP000886787"/>
    </source>
</evidence>
<gene>
    <name evidence="1" type="ORF">IAD32_06860</name>
</gene>
<name>A0A9D0ZHY0_9FIRM</name>
<dbReference type="EMBL" id="DVFW01000031">
    <property type="protein sequence ID" value="HIQ80988.1"/>
    <property type="molecule type" value="Genomic_DNA"/>
</dbReference>
<sequence>MTECTNYGNPLNAQADAKKEKCPEDACVKVGYQYADVSVPMELKPSAKVGDIVIECCGEPDVKCREGKCGDSCEICITQKISIKIPIHYQVVACAGESKINCICDGPHCQ</sequence>
<organism evidence="1 2">
    <name type="scientific">Candidatus Scatavimonas merdigallinarum</name>
    <dbReference type="NCBI Taxonomy" id="2840914"/>
    <lineage>
        <taxon>Bacteria</taxon>
        <taxon>Bacillati</taxon>
        <taxon>Bacillota</taxon>
        <taxon>Clostridia</taxon>
        <taxon>Eubacteriales</taxon>
        <taxon>Oscillospiraceae</taxon>
        <taxon>Oscillospiraceae incertae sedis</taxon>
        <taxon>Candidatus Scatavimonas</taxon>
    </lineage>
</organism>
<proteinExistence type="predicted"/>